<dbReference type="PRINTS" id="PR00364">
    <property type="entry name" value="DISEASERSIST"/>
</dbReference>
<dbReference type="InterPro" id="IPR035897">
    <property type="entry name" value="Toll_tir_struct_dom_sf"/>
</dbReference>
<evidence type="ECO:0000256" key="1">
    <source>
        <dbReference type="SAM" id="Phobius"/>
    </source>
</evidence>
<keyword evidence="3" id="KW-1185">Reference proteome</keyword>
<dbReference type="InterPro" id="IPR027417">
    <property type="entry name" value="P-loop_NTPase"/>
</dbReference>
<dbReference type="PANTHER" id="PTHR11017:SF559">
    <property type="entry name" value="DISEASE RESISTANCE PROTEIN CHL1"/>
    <property type="match status" value="1"/>
</dbReference>
<dbReference type="GO" id="GO:0006952">
    <property type="term" value="P:defense response"/>
    <property type="evidence" value="ECO:0007669"/>
    <property type="project" value="InterPro"/>
</dbReference>
<dbReference type="InterPro" id="IPR044974">
    <property type="entry name" value="Disease_R_plants"/>
</dbReference>
<dbReference type="PANTHER" id="PTHR11017">
    <property type="entry name" value="LEUCINE-RICH REPEAT-CONTAINING PROTEIN"/>
    <property type="match status" value="1"/>
</dbReference>
<accession>A0A445I736</accession>
<keyword evidence="1" id="KW-0812">Transmembrane</keyword>
<keyword evidence="1" id="KW-0472">Membrane</keyword>
<dbReference type="Gene3D" id="3.40.50.10140">
    <property type="entry name" value="Toll/interleukin-1 receptor homology (TIR) domain"/>
    <property type="match status" value="1"/>
</dbReference>
<name>A0A445I736_GLYSO</name>
<gene>
    <name evidence="2" type="ORF">D0Y65_031187</name>
</gene>
<dbReference type="EMBL" id="QZWG01000011">
    <property type="protein sequence ID" value="RZB81824.1"/>
    <property type="molecule type" value="Genomic_DNA"/>
</dbReference>
<proteinExistence type="predicted"/>
<keyword evidence="1" id="KW-1133">Transmembrane helix</keyword>
<evidence type="ECO:0000313" key="3">
    <source>
        <dbReference type="Proteomes" id="UP000289340"/>
    </source>
</evidence>
<protein>
    <submittedName>
        <fullName evidence="2">Putative disease resistance protein</fullName>
    </submittedName>
</protein>
<sequence length="478" mass="53025">MHSRNFKVSRKKKRKFQGFVFPAAVFNASVVFVFRSLLTLSQIMATFNLSVEPKPFRNDALIISEKDTRWGFGGTLLKAFQRRGFRAVLVGAGHELGRKEIEESMVVIPVFSKDLVSSPDQLEKLATVVDENRTCHLFLPFLYKLELKDVRYLMGGKLFEKFNEVLTKVTDLTGFRFGDGVTYEYQCVEKIVQVSAKHVASTIGVIPRVTEVMLLLSPESDNGVNVVGVVGPGKETITRKVYEVIAPSFPAHCFLPDVGEKIREHGPEYLQNMLGPYMLGNSQEGVPFIRHEKVLAVLDCIDSLDSLKAALGLTPRFAPGSQVFIIAPDITLLENNGIEKVYEVKGLDKTSAYQVLCLEAFSSMNMSFKYMDIISRAETCADGNPCALKAIGSSFSGKTIAECEIALDEYKRIHYSELIESMIGENNWIPSFGDISEEYTEYDMPDVELASDDGSGMGNFLGSSTLLSQANMQDVEAA</sequence>
<organism evidence="2 3">
    <name type="scientific">Glycine soja</name>
    <name type="common">Wild soybean</name>
    <dbReference type="NCBI Taxonomy" id="3848"/>
    <lineage>
        <taxon>Eukaryota</taxon>
        <taxon>Viridiplantae</taxon>
        <taxon>Streptophyta</taxon>
        <taxon>Embryophyta</taxon>
        <taxon>Tracheophyta</taxon>
        <taxon>Spermatophyta</taxon>
        <taxon>Magnoliopsida</taxon>
        <taxon>eudicotyledons</taxon>
        <taxon>Gunneridae</taxon>
        <taxon>Pentapetalae</taxon>
        <taxon>rosids</taxon>
        <taxon>fabids</taxon>
        <taxon>Fabales</taxon>
        <taxon>Fabaceae</taxon>
        <taxon>Papilionoideae</taxon>
        <taxon>50 kb inversion clade</taxon>
        <taxon>NPAAA clade</taxon>
        <taxon>indigoferoid/millettioid clade</taxon>
        <taxon>Phaseoleae</taxon>
        <taxon>Glycine</taxon>
        <taxon>Glycine subgen. Soja</taxon>
    </lineage>
</organism>
<feature type="transmembrane region" description="Helical" evidence="1">
    <location>
        <begin position="20"/>
        <end position="38"/>
    </location>
</feature>
<dbReference type="SUPFAM" id="SSF52540">
    <property type="entry name" value="P-loop containing nucleoside triphosphate hydrolases"/>
    <property type="match status" value="1"/>
</dbReference>
<dbReference type="AlphaFoldDB" id="A0A445I736"/>
<reference evidence="2 3" key="1">
    <citation type="submission" date="2018-09" db="EMBL/GenBank/DDBJ databases">
        <title>A high-quality reference genome of wild soybean provides a powerful tool to mine soybean genomes.</title>
        <authorList>
            <person name="Xie M."/>
            <person name="Chung C.Y.L."/>
            <person name="Li M.-W."/>
            <person name="Wong F.-L."/>
            <person name="Chan T.-F."/>
            <person name="Lam H.-M."/>
        </authorList>
    </citation>
    <scope>NUCLEOTIDE SEQUENCE [LARGE SCALE GENOMIC DNA]</scope>
    <source>
        <strain evidence="3">cv. W05</strain>
        <tissue evidence="2">Hypocotyl of etiolated seedlings</tissue>
    </source>
</reference>
<dbReference type="Proteomes" id="UP000289340">
    <property type="component" value="Chromosome 11"/>
</dbReference>
<comment type="caution">
    <text evidence="2">The sequence shown here is derived from an EMBL/GenBank/DDBJ whole genome shotgun (WGS) entry which is preliminary data.</text>
</comment>
<evidence type="ECO:0000313" key="2">
    <source>
        <dbReference type="EMBL" id="RZB81824.1"/>
    </source>
</evidence>